<reference evidence="1 2" key="1">
    <citation type="journal article" date="2013" name="Nat. Commun.">
        <title>Genome analysis reveals insights into physiology and longevity of the Brandt's bat Myotis brandtii.</title>
        <authorList>
            <person name="Seim I."/>
            <person name="Fang X."/>
            <person name="Xiong Z."/>
            <person name="Lobanov A.V."/>
            <person name="Huang Z."/>
            <person name="Ma S."/>
            <person name="Feng Y."/>
            <person name="Turanov A.A."/>
            <person name="Zhu Y."/>
            <person name="Lenz T.L."/>
            <person name="Gerashchenko M.V."/>
            <person name="Fan D."/>
            <person name="Hee Yim S."/>
            <person name="Yao X."/>
            <person name="Jordan D."/>
            <person name="Xiong Y."/>
            <person name="Ma Y."/>
            <person name="Lyapunov A.N."/>
            <person name="Chen G."/>
            <person name="Kulakova O.I."/>
            <person name="Sun Y."/>
            <person name="Lee S.G."/>
            <person name="Bronson R.T."/>
            <person name="Moskalev A.A."/>
            <person name="Sunyaev S.R."/>
            <person name="Zhang G."/>
            <person name="Krogh A."/>
            <person name="Wang J."/>
            <person name="Gladyshev V.N."/>
        </authorList>
    </citation>
    <scope>NUCLEOTIDE SEQUENCE [LARGE SCALE GENOMIC DNA]</scope>
</reference>
<protein>
    <submittedName>
        <fullName evidence="1">Tripartite motif-containing protein 4</fullName>
    </submittedName>
</protein>
<gene>
    <name evidence="1" type="ORF">D623_10021234</name>
</gene>
<keyword evidence="2" id="KW-1185">Reference proteome</keyword>
<dbReference type="Proteomes" id="UP000052978">
    <property type="component" value="Unassembled WGS sequence"/>
</dbReference>
<accession>S7PDC0</accession>
<dbReference type="EMBL" id="KE162486">
    <property type="protein sequence ID" value="EPQ08473.1"/>
    <property type="molecule type" value="Genomic_DNA"/>
</dbReference>
<organism evidence="1 2">
    <name type="scientific">Myotis brandtii</name>
    <name type="common">Brandt's bat</name>
    <dbReference type="NCBI Taxonomy" id="109478"/>
    <lineage>
        <taxon>Eukaryota</taxon>
        <taxon>Metazoa</taxon>
        <taxon>Chordata</taxon>
        <taxon>Craniata</taxon>
        <taxon>Vertebrata</taxon>
        <taxon>Euteleostomi</taxon>
        <taxon>Mammalia</taxon>
        <taxon>Eutheria</taxon>
        <taxon>Laurasiatheria</taxon>
        <taxon>Chiroptera</taxon>
        <taxon>Yangochiroptera</taxon>
        <taxon>Vespertilionidae</taxon>
        <taxon>Myotis</taxon>
    </lineage>
</organism>
<name>S7PDC0_MYOBR</name>
<sequence length="138" mass="16032">MKKVMHLQDMGVKGATSGRTRQKIRLRLSAEVAKLHHFLAEEEKLFLQRFSKEEETKKKQTENTLKLHQIITSLRKLILEVGEMSQSPILELLWNPEDLLTRSENRDRNYSLEVLKVKTVCHDDEGNAEVIPSGYQFS</sequence>
<evidence type="ECO:0000313" key="1">
    <source>
        <dbReference type="EMBL" id="EPQ08473.1"/>
    </source>
</evidence>
<proteinExistence type="predicted"/>
<evidence type="ECO:0000313" key="2">
    <source>
        <dbReference type="Proteomes" id="UP000052978"/>
    </source>
</evidence>
<dbReference type="AlphaFoldDB" id="S7PDC0"/>